<dbReference type="Proteomes" id="UP000688137">
    <property type="component" value="Unassembled WGS sequence"/>
</dbReference>
<comment type="caution">
    <text evidence="1">The sequence shown here is derived from an EMBL/GenBank/DDBJ whole genome shotgun (WGS) entry which is preliminary data.</text>
</comment>
<dbReference type="GO" id="GO:0097361">
    <property type="term" value="C:cytosolic [4Fe-4S] assembly targeting complex"/>
    <property type="evidence" value="ECO:0007669"/>
    <property type="project" value="TreeGrafter"/>
</dbReference>
<evidence type="ECO:0000313" key="2">
    <source>
        <dbReference type="Proteomes" id="UP000688137"/>
    </source>
</evidence>
<gene>
    <name evidence="1" type="ORF">PPRIM_AZ9-3.1.T1550065</name>
</gene>
<accession>A0A8S1QCB6</accession>
<sequence length="722" mass="85794">MKDQMREDYINRKCVCEVNKIGVFLLNNQLPNNQRLLCDQCYQNSKGHEISIRYENALREMDEKKEQKENFRKIIIEQQIKPIEKLLQLLNSYKQDIIYEINSIVLCVNEWIRIISKIKDVQNKSNSFDEIYSLRCPNSIKDQNETLQFKHSIKQCNLQFSYKLLHKIQNFTNISKLSEGYQYILESLFQIEPKIETSTSELLNSLKNTLCTFHQQPITKVFYQDSSNSFLTLCIKCQNKTGESLEIFCDKWSIFLKNKEKSYKKLNQYLRDKIQQQNNIQINNQRKINCQFNQAIFNLFQQGANILKQQCNQIEDLKNAELNLQIFNMIASMVSNVDQNNLFTVKSNQINKNTTDNNPIKLIDNILRQQVQNNLIFSNQRYNQDYIIQDLTRYGPIQYKPLSYQNESCNALAFNPSKLLMITNQGNKINIYQLNNLIWERIKQIEKLNNELSVTCIIHSKFYNSFVTADEKLAIWKYSDNIDICQQQDFHKQNGYINCLIINKKETQLFSGGKEIQVYQLNFDTSQLKYEYSLYEHEGRILSLSLNDSEMYLVSYCENKMIIVRQKTEEKWTLMQIVNSTIKECSNRISFIRNDLFILITEFQKETRNINRISFFKKIDNDFYEQKQEQLLLDNQYEDAKKNLDQPGFPIIQVHDHNLILIKNRNIIYTMRQQLDGTYAILQNCMEFQSSSIFGNILYIPEKDQCYLIIWDQSLKTYQIVF</sequence>
<dbReference type="GO" id="GO:0016226">
    <property type="term" value="P:iron-sulfur cluster assembly"/>
    <property type="evidence" value="ECO:0007669"/>
    <property type="project" value="TreeGrafter"/>
</dbReference>
<dbReference type="AlphaFoldDB" id="A0A8S1QCB6"/>
<reference evidence="1" key="1">
    <citation type="submission" date="2021-01" db="EMBL/GenBank/DDBJ databases">
        <authorList>
            <consortium name="Genoscope - CEA"/>
            <person name="William W."/>
        </authorList>
    </citation>
    <scope>NUCLEOTIDE SEQUENCE</scope>
</reference>
<protein>
    <recommendedName>
        <fullName evidence="3">WD40-repeat-containing domain</fullName>
    </recommendedName>
</protein>
<organism evidence="1 2">
    <name type="scientific">Paramecium primaurelia</name>
    <dbReference type="NCBI Taxonomy" id="5886"/>
    <lineage>
        <taxon>Eukaryota</taxon>
        <taxon>Sar</taxon>
        <taxon>Alveolata</taxon>
        <taxon>Ciliophora</taxon>
        <taxon>Intramacronucleata</taxon>
        <taxon>Oligohymenophorea</taxon>
        <taxon>Peniculida</taxon>
        <taxon>Parameciidae</taxon>
        <taxon>Paramecium</taxon>
    </lineage>
</organism>
<evidence type="ECO:0008006" key="3">
    <source>
        <dbReference type="Google" id="ProtNLM"/>
    </source>
</evidence>
<name>A0A8S1QCB6_PARPR</name>
<dbReference type="OMA" id="ELYLVIW"/>
<dbReference type="PANTHER" id="PTHR19920">
    <property type="entry name" value="WD40 PROTEIN CIAO1"/>
    <property type="match status" value="1"/>
</dbReference>
<dbReference type="EMBL" id="CAJJDM010000160">
    <property type="protein sequence ID" value="CAD8113449.1"/>
    <property type="molecule type" value="Genomic_DNA"/>
</dbReference>
<dbReference type="PANTHER" id="PTHR19920:SF0">
    <property type="entry name" value="CYTOSOLIC IRON-SULFUR PROTEIN ASSEMBLY PROTEIN CIAO1-RELATED"/>
    <property type="match status" value="1"/>
</dbReference>
<keyword evidence="2" id="KW-1185">Reference proteome</keyword>
<evidence type="ECO:0000313" key="1">
    <source>
        <dbReference type="EMBL" id="CAD8113449.1"/>
    </source>
</evidence>
<proteinExistence type="predicted"/>